<dbReference type="PRINTS" id="PR00007">
    <property type="entry name" value="COMPLEMNTC1Q"/>
</dbReference>
<dbReference type="InterPro" id="IPR001073">
    <property type="entry name" value="C1q_dom"/>
</dbReference>
<dbReference type="PANTHER" id="PTHR22923">
    <property type="entry name" value="CEREBELLIN-RELATED"/>
    <property type="match status" value="1"/>
</dbReference>
<evidence type="ECO:0000256" key="4">
    <source>
        <dbReference type="SAM" id="Coils"/>
    </source>
</evidence>
<sequence>MATFSFIVIVLLASDMTQGAPSSNSGNNQDQEITEIKKMMTSQADMLQEYGRRINLLEKENHDLVKQTEKLQTANVVMETRLSQLEQVNFDICHDEDAFVTTAQLTEEDNGQLHSSRFQDQAVLQADDKLSRIRKVANEDNHTAVGFYARLSPHTLQLGEHQTLEFDDVVTNVGNGYDSRHGHFTAPVAGLFSFTSTVLLSSSSNNLMQLNIVKNGVDIGHLFSYSALDKGTRTVVLQLSVGDMVWVRNRDNNSPEIFGLGYTTFSGFLITPLGRRL</sequence>
<evidence type="ECO:0000313" key="7">
    <source>
        <dbReference type="EMBL" id="OWF47374.1"/>
    </source>
</evidence>
<reference evidence="7 8" key="1">
    <citation type="journal article" date="2017" name="Nat. Ecol. Evol.">
        <title>Scallop genome provides insights into evolution of bilaterian karyotype and development.</title>
        <authorList>
            <person name="Wang S."/>
            <person name="Zhang J."/>
            <person name="Jiao W."/>
            <person name="Li J."/>
            <person name="Xun X."/>
            <person name="Sun Y."/>
            <person name="Guo X."/>
            <person name="Huan P."/>
            <person name="Dong B."/>
            <person name="Zhang L."/>
            <person name="Hu X."/>
            <person name="Sun X."/>
            <person name="Wang J."/>
            <person name="Zhao C."/>
            <person name="Wang Y."/>
            <person name="Wang D."/>
            <person name="Huang X."/>
            <person name="Wang R."/>
            <person name="Lv J."/>
            <person name="Li Y."/>
            <person name="Zhang Z."/>
            <person name="Liu B."/>
            <person name="Lu W."/>
            <person name="Hui Y."/>
            <person name="Liang J."/>
            <person name="Zhou Z."/>
            <person name="Hou R."/>
            <person name="Li X."/>
            <person name="Liu Y."/>
            <person name="Li H."/>
            <person name="Ning X."/>
            <person name="Lin Y."/>
            <person name="Zhao L."/>
            <person name="Xing Q."/>
            <person name="Dou J."/>
            <person name="Li Y."/>
            <person name="Mao J."/>
            <person name="Guo H."/>
            <person name="Dou H."/>
            <person name="Li T."/>
            <person name="Mu C."/>
            <person name="Jiang W."/>
            <person name="Fu Q."/>
            <person name="Fu X."/>
            <person name="Miao Y."/>
            <person name="Liu J."/>
            <person name="Yu Q."/>
            <person name="Li R."/>
            <person name="Liao H."/>
            <person name="Li X."/>
            <person name="Kong Y."/>
            <person name="Jiang Z."/>
            <person name="Chourrout D."/>
            <person name="Li R."/>
            <person name="Bao Z."/>
        </authorList>
    </citation>
    <scope>NUCLEOTIDE SEQUENCE [LARGE SCALE GENOMIC DNA]</scope>
    <source>
        <strain evidence="7 8">PY_sf001</strain>
    </source>
</reference>
<dbReference type="PANTHER" id="PTHR22923:SF116">
    <property type="entry name" value="C1Q DOMAIN-CONTAINING PROTEIN"/>
    <property type="match status" value="1"/>
</dbReference>
<comment type="caution">
    <text evidence="7">The sequence shown here is derived from an EMBL/GenBank/DDBJ whole genome shotgun (WGS) entry which is preliminary data.</text>
</comment>
<evidence type="ECO:0000256" key="2">
    <source>
        <dbReference type="ARBA" id="ARBA00022525"/>
    </source>
</evidence>
<dbReference type="AlphaFoldDB" id="A0A210QF62"/>
<dbReference type="PROSITE" id="PS50871">
    <property type="entry name" value="C1Q"/>
    <property type="match status" value="1"/>
</dbReference>
<evidence type="ECO:0000256" key="1">
    <source>
        <dbReference type="ARBA" id="ARBA00004613"/>
    </source>
</evidence>
<dbReference type="GO" id="GO:0005576">
    <property type="term" value="C:extracellular region"/>
    <property type="evidence" value="ECO:0007669"/>
    <property type="project" value="UniProtKB-SubCell"/>
</dbReference>
<feature type="coiled-coil region" evidence="4">
    <location>
        <begin position="47"/>
        <end position="74"/>
    </location>
</feature>
<protein>
    <submittedName>
        <fullName evidence="7">Complement C1q-like protein 4</fullName>
    </submittedName>
</protein>
<dbReference type="SUPFAM" id="SSF49842">
    <property type="entry name" value="TNF-like"/>
    <property type="match status" value="1"/>
</dbReference>
<dbReference type="OrthoDB" id="6158542at2759"/>
<feature type="signal peptide" evidence="5">
    <location>
        <begin position="1"/>
        <end position="19"/>
    </location>
</feature>
<dbReference type="InterPro" id="IPR050822">
    <property type="entry name" value="Cerebellin_Synaptic_Org"/>
</dbReference>
<gene>
    <name evidence="7" type="ORF">KP79_PYT08201</name>
</gene>
<dbReference type="STRING" id="6573.A0A210QF62"/>
<evidence type="ECO:0000313" key="8">
    <source>
        <dbReference type="Proteomes" id="UP000242188"/>
    </source>
</evidence>
<dbReference type="Pfam" id="PF00386">
    <property type="entry name" value="C1q"/>
    <property type="match status" value="1"/>
</dbReference>
<comment type="subcellular location">
    <subcellularLocation>
        <location evidence="1">Secreted</location>
    </subcellularLocation>
</comment>
<proteinExistence type="predicted"/>
<keyword evidence="8" id="KW-1185">Reference proteome</keyword>
<keyword evidence="4" id="KW-0175">Coiled coil</keyword>
<keyword evidence="3 5" id="KW-0732">Signal</keyword>
<evidence type="ECO:0000259" key="6">
    <source>
        <dbReference type="PROSITE" id="PS50871"/>
    </source>
</evidence>
<evidence type="ECO:0000256" key="5">
    <source>
        <dbReference type="SAM" id="SignalP"/>
    </source>
</evidence>
<keyword evidence="2" id="KW-0964">Secreted</keyword>
<feature type="domain" description="C1q" evidence="6">
    <location>
        <begin position="140"/>
        <end position="276"/>
    </location>
</feature>
<dbReference type="Gene3D" id="2.60.120.40">
    <property type="match status" value="1"/>
</dbReference>
<name>A0A210QF62_MIZYE</name>
<organism evidence="7 8">
    <name type="scientific">Mizuhopecten yessoensis</name>
    <name type="common">Japanese scallop</name>
    <name type="synonym">Patinopecten yessoensis</name>
    <dbReference type="NCBI Taxonomy" id="6573"/>
    <lineage>
        <taxon>Eukaryota</taxon>
        <taxon>Metazoa</taxon>
        <taxon>Spiralia</taxon>
        <taxon>Lophotrochozoa</taxon>
        <taxon>Mollusca</taxon>
        <taxon>Bivalvia</taxon>
        <taxon>Autobranchia</taxon>
        <taxon>Pteriomorphia</taxon>
        <taxon>Pectinida</taxon>
        <taxon>Pectinoidea</taxon>
        <taxon>Pectinidae</taxon>
        <taxon>Mizuhopecten</taxon>
    </lineage>
</organism>
<dbReference type="SMART" id="SM00110">
    <property type="entry name" value="C1Q"/>
    <property type="match status" value="1"/>
</dbReference>
<dbReference type="InterPro" id="IPR008983">
    <property type="entry name" value="Tumour_necrosis_fac-like_dom"/>
</dbReference>
<dbReference type="EMBL" id="NEDP02003920">
    <property type="protein sequence ID" value="OWF47374.1"/>
    <property type="molecule type" value="Genomic_DNA"/>
</dbReference>
<evidence type="ECO:0000256" key="3">
    <source>
        <dbReference type="ARBA" id="ARBA00022729"/>
    </source>
</evidence>
<dbReference type="Proteomes" id="UP000242188">
    <property type="component" value="Unassembled WGS sequence"/>
</dbReference>
<feature type="chain" id="PRO_5013143443" evidence="5">
    <location>
        <begin position="20"/>
        <end position="277"/>
    </location>
</feature>
<accession>A0A210QF62</accession>